<dbReference type="Proteomes" id="UP001154282">
    <property type="component" value="Unassembled WGS sequence"/>
</dbReference>
<evidence type="ECO:0000313" key="2">
    <source>
        <dbReference type="Proteomes" id="UP001154282"/>
    </source>
</evidence>
<dbReference type="EMBL" id="CAMGYJ010000008">
    <property type="protein sequence ID" value="CAI0462519.1"/>
    <property type="molecule type" value="Genomic_DNA"/>
</dbReference>
<name>A0AAV0NV57_9ROSI</name>
<accession>A0AAV0NV57</accession>
<comment type="caution">
    <text evidence="1">The sequence shown here is derived from an EMBL/GenBank/DDBJ whole genome shotgun (WGS) entry which is preliminary data.</text>
</comment>
<keyword evidence="2" id="KW-1185">Reference proteome</keyword>
<proteinExistence type="predicted"/>
<gene>
    <name evidence="1" type="ORF">LITE_LOCUS35385</name>
</gene>
<evidence type="ECO:0000313" key="1">
    <source>
        <dbReference type="EMBL" id="CAI0462519.1"/>
    </source>
</evidence>
<dbReference type="AlphaFoldDB" id="A0AAV0NV57"/>
<organism evidence="1 2">
    <name type="scientific">Linum tenue</name>
    <dbReference type="NCBI Taxonomy" id="586396"/>
    <lineage>
        <taxon>Eukaryota</taxon>
        <taxon>Viridiplantae</taxon>
        <taxon>Streptophyta</taxon>
        <taxon>Embryophyta</taxon>
        <taxon>Tracheophyta</taxon>
        <taxon>Spermatophyta</taxon>
        <taxon>Magnoliopsida</taxon>
        <taxon>eudicotyledons</taxon>
        <taxon>Gunneridae</taxon>
        <taxon>Pentapetalae</taxon>
        <taxon>rosids</taxon>
        <taxon>fabids</taxon>
        <taxon>Malpighiales</taxon>
        <taxon>Linaceae</taxon>
        <taxon>Linum</taxon>
    </lineage>
</organism>
<sequence>MNFTVEWHSPETDHQCYVAAQPVAQLVPLFSAQMFKSLN</sequence>
<reference evidence="1" key="1">
    <citation type="submission" date="2022-08" db="EMBL/GenBank/DDBJ databases">
        <authorList>
            <person name="Gutierrez-Valencia J."/>
        </authorList>
    </citation>
    <scope>NUCLEOTIDE SEQUENCE</scope>
</reference>
<protein>
    <submittedName>
        <fullName evidence="1">Uncharacterized protein</fullName>
    </submittedName>
</protein>